<dbReference type="InterPro" id="IPR005174">
    <property type="entry name" value="KIB1-4_b-propeller"/>
</dbReference>
<evidence type="ECO:0000259" key="1">
    <source>
        <dbReference type="Pfam" id="PF03478"/>
    </source>
</evidence>
<name>A0A022RFC9_ERYGU</name>
<accession>A0A022RFC9</accession>
<reference evidence="2 3" key="1">
    <citation type="journal article" date="2013" name="Proc. Natl. Acad. Sci. U.S.A.">
        <title>Fine-scale variation in meiotic recombination in Mimulus inferred from population shotgun sequencing.</title>
        <authorList>
            <person name="Hellsten U."/>
            <person name="Wright K.M."/>
            <person name="Jenkins J."/>
            <person name="Shu S."/>
            <person name="Yuan Y."/>
            <person name="Wessler S.R."/>
            <person name="Schmutz J."/>
            <person name="Willis J.H."/>
            <person name="Rokhsar D.S."/>
        </authorList>
    </citation>
    <scope>NUCLEOTIDE SEQUENCE [LARGE SCALE GENOMIC DNA]</scope>
    <source>
        <strain evidence="3">cv. DUN x IM62</strain>
    </source>
</reference>
<keyword evidence="3" id="KW-1185">Reference proteome</keyword>
<dbReference type="Pfam" id="PF03478">
    <property type="entry name" value="Beta-prop_KIB1-4"/>
    <property type="match status" value="1"/>
</dbReference>
<evidence type="ECO:0000313" key="3">
    <source>
        <dbReference type="Proteomes" id="UP000030748"/>
    </source>
</evidence>
<sequence length="251" mass="29496">MSSDAQTLFLFDPFNNQTIELPPIPSHCTYNTICYFHPPTSPDCLIIGIILNYGEDRWKSKLYKAKIIILRYPFFCPPVLHDGRIYFLGVEGNVAWFDMSDGIWSFDTITRCFKNPWLRRNIKEHFLIKPKNEETIFGVFIVHGERKKLVNDLRDMVFYVSKTSYFGYKTDDKNNANKIFFPKLHGDKIVFYSMNTQKYHSFEGDYSSNDSFDFRRLDLATWIIPTLCPQLSRGLTSRELTWCPKLDKTTT</sequence>
<dbReference type="Proteomes" id="UP000030748">
    <property type="component" value="Unassembled WGS sequence"/>
</dbReference>
<proteinExistence type="predicted"/>
<protein>
    <recommendedName>
        <fullName evidence="1">KIB1-4 beta-propeller domain-containing protein</fullName>
    </recommendedName>
</protein>
<organism evidence="2 3">
    <name type="scientific">Erythranthe guttata</name>
    <name type="common">Yellow monkey flower</name>
    <name type="synonym">Mimulus guttatus</name>
    <dbReference type="NCBI Taxonomy" id="4155"/>
    <lineage>
        <taxon>Eukaryota</taxon>
        <taxon>Viridiplantae</taxon>
        <taxon>Streptophyta</taxon>
        <taxon>Embryophyta</taxon>
        <taxon>Tracheophyta</taxon>
        <taxon>Spermatophyta</taxon>
        <taxon>Magnoliopsida</taxon>
        <taxon>eudicotyledons</taxon>
        <taxon>Gunneridae</taxon>
        <taxon>Pentapetalae</taxon>
        <taxon>asterids</taxon>
        <taxon>lamiids</taxon>
        <taxon>Lamiales</taxon>
        <taxon>Phrymaceae</taxon>
        <taxon>Erythranthe</taxon>
    </lineage>
</organism>
<dbReference type="PANTHER" id="PTHR33127:SF5">
    <property type="entry name" value="TRANSMEMBRANE PROTEIN"/>
    <property type="match status" value="1"/>
</dbReference>
<dbReference type="EMBL" id="KI630480">
    <property type="protein sequence ID" value="EYU38438.1"/>
    <property type="molecule type" value="Genomic_DNA"/>
</dbReference>
<evidence type="ECO:0000313" key="2">
    <source>
        <dbReference type="EMBL" id="EYU38438.1"/>
    </source>
</evidence>
<feature type="domain" description="KIB1-4 beta-propeller" evidence="1">
    <location>
        <begin position="5"/>
        <end position="190"/>
    </location>
</feature>
<dbReference type="AlphaFoldDB" id="A0A022RFC9"/>
<dbReference type="PANTHER" id="PTHR33127">
    <property type="entry name" value="TRANSMEMBRANE PROTEIN"/>
    <property type="match status" value="1"/>
</dbReference>
<gene>
    <name evidence="2" type="ORF">MIMGU_mgv1a020821mg</name>
</gene>